<reference evidence="1 2" key="1">
    <citation type="submission" date="2019-02" db="EMBL/GenBank/DDBJ databases">
        <title>Deep-cultivation of Planctomycetes and their phenomic and genomic characterization uncovers novel biology.</title>
        <authorList>
            <person name="Wiegand S."/>
            <person name="Jogler M."/>
            <person name="Boedeker C."/>
            <person name="Pinto D."/>
            <person name="Vollmers J."/>
            <person name="Rivas-Marin E."/>
            <person name="Kohn T."/>
            <person name="Peeters S.H."/>
            <person name="Heuer A."/>
            <person name="Rast P."/>
            <person name="Oberbeckmann S."/>
            <person name="Bunk B."/>
            <person name="Jeske O."/>
            <person name="Meyerdierks A."/>
            <person name="Storesund J.E."/>
            <person name="Kallscheuer N."/>
            <person name="Luecker S."/>
            <person name="Lage O.M."/>
            <person name="Pohl T."/>
            <person name="Merkel B.J."/>
            <person name="Hornburger P."/>
            <person name="Mueller R.-W."/>
            <person name="Bruemmer F."/>
            <person name="Labrenz M."/>
            <person name="Spormann A.M."/>
            <person name="Op den Camp H."/>
            <person name="Overmann J."/>
            <person name="Amann R."/>
            <person name="Jetten M.S.M."/>
            <person name="Mascher T."/>
            <person name="Medema M.H."/>
            <person name="Devos D.P."/>
            <person name="Kaster A.-K."/>
            <person name="Ovreas L."/>
            <person name="Rohde M."/>
            <person name="Galperin M.Y."/>
            <person name="Jogler C."/>
        </authorList>
    </citation>
    <scope>NUCLEOTIDE SEQUENCE [LARGE SCALE GENOMIC DNA]</scope>
    <source>
        <strain evidence="1 2">ElP</strain>
    </source>
</reference>
<keyword evidence="2" id="KW-1185">Reference proteome</keyword>
<sequence length="95" mass="10045">MGDLIIGLWEQLRDAGMPEVMLFLPDGSACRCHWDNTSVMGPTRVALLGDQERNIVRIVPIGACVGIGIASPKGTDPNAYRGVIQARLSAPAATA</sequence>
<protein>
    <submittedName>
        <fullName evidence="1">Uncharacterized protein</fullName>
    </submittedName>
</protein>
<proteinExistence type="predicted"/>
<dbReference type="OrthoDB" id="281601at2"/>
<dbReference type="EMBL" id="CP036426">
    <property type="protein sequence ID" value="QDV33277.1"/>
    <property type="molecule type" value="Genomic_DNA"/>
</dbReference>
<dbReference type="KEGG" id="tpla:ElP_11200"/>
<dbReference type="AlphaFoldDB" id="A0A518GXG4"/>
<evidence type="ECO:0000313" key="2">
    <source>
        <dbReference type="Proteomes" id="UP000317835"/>
    </source>
</evidence>
<organism evidence="1 2">
    <name type="scientific">Tautonia plasticadhaerens</name>
    <dbReference type="NCBI Taxonomy" id="2527974"/>
    <lineage>
        <taxon>Bacteria</taxon>
        <taxon>Pseudomonadati</taxon>
        <taxon>Planctomycetota</taxon>
        <taxon>Planctomycetia</taxon>
        <taxon>Isosphaerales</taxon>
        <taxon>Isosphaeraceae</taxon>
        <taxon>Tautonia</taxon>
    </lineage>
</organism>
<accession>A0A518GXG4</accession>
<dbReference type="RefSeq" id="WP_145267670.1">
    <property type="nucleotide sequence ID" value="NZ_CP036426.1"/>
</dbReference>
<name>A0A518GXG4_9BACT</name>
<evidence type="ECO:0000313" key="1">
    <source>
        <dbReference type="EMBL" id="QDV33277.1"/>
    </source>
</evidence>
<dbReference type="Proteomes" id="UP000317835">
    <property type="component" value="Chromosome"/>
</dbReference>
<gene>
    <name evidence="1" type="ORF">ElP_11200</name>
</gene>